<dbReference type="Gene3D" id="1.10.3810.10">
    <property type="entry name" value="Biosynthetic peptidoglycan transglycosylase-like"/>
    <property type="match status" value="1"/>
</dbReference>
<keyword evidence="8" id="KW-0961">Cell wall biogenesis/degradation</keyword>
<evidence type="ECO:0000256" key="1">
    <source>
        <dbReference type="ARBA" id="ARBA00004236"/>
    </source>
</evidence>
<evidence type="ECO:0000256" key="9">
    <source>
        <dbReference type="ARBA" id="ARBA00044770"/>
    </source>
</evidence>
<dbReference type="GO" id="GO:0009252">
    <property type="term" value="P:peptidoglycan biosynthetic process"/>
    <property type="evidence" value="ECO:0007669"/>
    <property type="project" value="UniProtKB-KW"/>
</dbReference>
<dbReference type="InterPro" id="IPR036950">
    <property type="entry name" value="PBP_transglycosylase"/>
</dbReference>
<organism evidence="12">
    <name type="scientific">human gut metagenome</name>
    <dbReference type="NCBI Taxonomy" id="408170"/>
    <lineage>
        <taxon>unclassified sequences</taxon>
        <taxon>metagenomes</taxon>
        <taxon>organismal metagenomes</taxon>
    </lineage>
</organism>
<dbReference type="EMBL" id="AJWY01006476">
    <property type="protein sequence ID" value="EKC66750.1"/>
    <property type="molecule type" value="Genomic_DNA"/>
</dbReference>
<evidence type="ECO:0000256" key="10">
    <source>
        <dbReference type="ARBA" id="ARBA00049902"/>
    </source>
</evidence>
<dbReference type="InterPro" id="IPR050396">
    <property type="entry name" value="Glycosyltr_51/Transpeptidase"/>
</dbReference>
<keyword evidence="2" id="KW-1003">Cell membrane</keyword>
<comment type="caution">
    <text evidence="12">The sequence shown here is derived from an EMBL/GenBank/DDBJ whole genome shotgun (WGS) entry which is preliminary data.</text>
</comment>
<dbReference type="GO" id="GO:0071555">
    <property type="term" value="P:cell wall organization"/>
    <property type="evidence" value="ECO:0007669"/>
    <property type="project" value="UniProtKB-KW"/>
</dbReference>
<dbReference type="GO" id="GO:0008360">
    <property type="term" value="P:regulation of cell shape"/>
    <property type="evidence" value="ECO:0007669"/>
    <property type="project" value="UniProtKB-KW"/>
</dbReference>
<gene>
    <name evidence="12" type="ORF">LEA_09658</name>
</gene>
<feature type="non-terminal residue" evidence="12">
    <location>
        <position position="250"/>
    </location>
</feature>
<dbReference type="PANTHER" id="PTHR32282:SF11">
    <property type="entry name" value="PENICILLIN-BINDING PROTEIN 1B"/>
    <property type="match status" value="1"/>
</dbReference>
<keyword evidence="6" id="KW-0573">Peptidoglycan synthesis</keyword>
<keyword evidence="4" id="KW-0808">Transferase</keyword>
<dbReference type="GO" id="GO:0030288">
    <property type="term" value="C:outer membrane-bounded periplasmic space"/>
    <property type="evidence" value="ECO:0007669"/>
    <property type="project" value="TreeGrafter"/>
</dbReference>
<proteinExistence type="predicted"/>
<dbReference type="Pfam" id="PF00912">
    <property type="entry name" value="Transgly"/>
    <property type="match status" value="1"/>
</dbReference>
<dbReference type="SUPFAM" id="SSF53955">
    <property type="entry name" value="Lysozyme-like"/>
    <property type="match status" value="1"/>
</dbReference>
<keyword evidence="5" id="KW-0133">Cell shape</keyword>
<reference evidence="12" key="1">
    <citation type="journal article" date="2013" name="Environ. Microbiol.">
        <title>Microbiota from the distal guts of lean and obese adolescents exhibit partial functional redundancy besides clear differences in community structure.</title>
        <authorList>
            <person name="Ferrer M."/>
            <person name="Ruiz A."/>
            <person name="Lanza F."/>
            <person name="Haange S.B."/>
            <person name="Oberbach A."/>
            <person name="Till H."/>
            <person name="Bargiela R."/>
            <person name="Campoy C."/>
            <person name="Segura M.T."/>
            <person name="Richter M."/>
            <person name="von Bergen M."/>
            <person name="Seifert J."/>
            <person name="Suarez A."/>
        </authorList>
    </citation>
    <scope>NUCLEOTIDE SEQUENCE</scope>
</reference>
<evidence type="ECO:0000256" key="7">
    <source>
        <dbReference type="ARBA" id="ARBA00023136"/>
    </source>
</evidence>
<evidence type="ECO:0000256" key="6">
    <source>
        <dbReference type="ARBA" id="ARBA00022984"/>
    </source>
</evidence>
<comment type="subcellular location">
    <subcellularLocation>
        <location evidence="1">Cell membrane</location>
    </subcellularLocation>
</comment>
<dbReference type="GO" id="GO:0008955">
    <property type="term" value="F:peptidoglycan glycosyltransferase activity"/>
    <property type="evidence" value="ECO:0007669"/>
    <property type="project" value="UniProtKB-EC"/>
</dbReference>
<keyword evidence="7" id="KW-0472">Membrane</keyword>
<dbReference type="InterPro" id="IPR001264">
    <property type="entry name" value="Glyco_trans_51"/>
</dbReference>
<dbReference type="EC" id="2.4.99.28" evidence="9"/>
<comment type="catalytic activity">
    <reaction evidence="10">
        <text>[GlcNAc-(1-&gt;4)-Mur2Ac(oyl-L-Ala-gamma-D-Glu-L-Lys-D-Ala-D-Ala)](n)-di-trans,octa-cis-undecaprenyl diphosphate + beta-D-GlcNAc-(1-&gt;4)-Mur2Ac(oyl-L-Ala-gamma-D-Glu-L-Lys-D-Ala-D-Ala)-di-trans,octa-cis-undecaprenyl diphosphate = [GlcNAc-(1-&gt;4)-Mur2Ac(oyl-L-Ala-gamma-D-Glu-L-Lys-D-Ala-D-Ala)](n+1)-di-trans,octa-cis-undecaprenyl diphosphate + di-trans,octa-cis-undecaprenyl diphosphate + H(+)</text>
        <dbReference type="Rhea" id="RHEA:23708"/>
        <dbReference type="Rhea" id="RHEA-COMP:9602"/>
        <dbReference type="Rhea" id="RHEA-COMP:9603"/>
        <dbReference type="ChEBI" id="CHEBI:15378"/>
        <dbReference type="ChEBI" id="CHEBI:58405"/>
        <dbReference type="ChEBI" id="CHEBI:60033"/>
        <dbReference type="ChEBI" id="CHEBI:78435"/>
        <dbReference type="EC" id="2.4.99.28"/>
    </reaction>
</comment>
<dbReference type="GO" id="GO:0005886">
    <property type="term" value="C:plasma membrane"/>
    <property type="evidence" value="ECO:0007669"/>
    <property type="project" value="UniProtKB-SubCell"/>
</dbReference>
<feature type="domain" description="Glycosyl transferase family 51" evidence="11">
    <location>
        <begin position="39"/>
        <end position="220"/>
    </location>
</feature>
<evidence type="ECO:0000256" key="2">
    <source>
        <dbReference type="ARBA" id="ARBA00022475"/>
    </source>
</evidence>
<name>K1TKB1_9ZZZZ</name>
<dbReference type="InterPro" id="IPR023346">
    <property type="entry name" value="Lysozyme-like_dom_sf"/>
</dbReference>
<evidence type="ECO:0000256" key="8">
    <source>
        <dbReference type="ARBA" id="ARBA00023316"/>
    </source>
</evidence>
<protein>
    <recommendedName>
        <fullName evidence="9">peptidoglycan glycosyltransferase</fullName>
        <ecNumber evidence="9">2.4.99.28</ecNumber>
    </recommendedName>
</protein>
<dbReference type="PANTHER" id="PTHR32282">
    <property type="entry name" value="BINDING PROTEIN TRANSPEPTIDASE, PUTATIVE-RELATED"/>
    <property type="match status" value="1"/>
</dbReference>
<sequence>MVILAFVAIWFGMIGYMPDIEDLQNPINRFATQVYSADGKVLGTWNLNKENRIVIPYKKMSPYLIKALVATEDERFYEHSGIDFRALGRAIVKRGILGQTNAGGGSTITQQLAKQLYSEKAGSTMERLLQKPIEWVIAVKLERYYTKEEILALYLNYFDFLHNAVGIKTAANTYFNKEPKNLTLCESATLIGLCKNPSLFNPVRYPERARERRNVVLSQMVKAGYLSRSEYSQYAAEPLTLNFHRTDHKD</sequence>
<evidence type="ECO:0000256" key="3">
    <source>
        <dbReference type="ARBA" id="ARBA00022676"/>
    </source>
</evidence>
<evidence type="ECO:0000256" key="5">
    <source>
        <dbReference type="ARBA" id="ARBA00022960"/>
    </source>
</evidence>
<evidence type="ECO:0000259" key="11">
    <source>
        <dbReference type="Pfam" id="PF00912"/>
    </source>
</evidence>
<accession>K1TKB1</accession>
<evidence type="ECO:0000256" key="4">
    <source>
        <dbReference type="ARBA" id="ARBA00022679"/>
    </source>
</evidence>
<dbReference type="AlphaFoldDB" id="K1TKB1"/>
<evidence type="ECO:0000313" key="12">
    <source>
        <dbReference type="EMBL" id="EKC66750.1"/>
    </source>
</evidence>
<keyword evidence="3" id="KW-0328">Glycosyltransferase</keyword>